<evidence type="ECO:0000313" key="1">
    <source>
        <dbReference type="Proteomes" id="UP000887575"/>
    </source>
</evidence>
<accession>A0AAF3EMV8</accession>
<dbReference type="Proteomes" id="UP000887575">
    <property type="component" value="Unassembled WGS sequence"/>
</dbReference>
<name>A0AAF3EMV8_9BILA</name>
<protein>
    <submittedName>
        <fullName evidence="2">Uncharacterized protein</fullName>
    </submittedName>
</protein>
<evidence type="ECO:0000313" key="2">
    <source>
        <dbReference type="WBParaSite" id="MBELARI_LOCUS15275"/>
    </source>
</evidence>
<dbReference type="WBParaSite" id="MBELARI_LOCUS15275">
    <property type="protein sequence ID" value="MBELARI_LOCUS15275"/>
    <property type="gene ID" value="MBELARI_LOCUS15275"/>
</dbReference>
<keyword evidence="1" id="KW-1185">Reference proteome</keyword>
<organism evidence="1 2">
    <name type="scientific">Mesorhabditis belari</name>
    <dbReference type="NCBI Taxonomy" id="2138241"/>
    <lineage>
        <taxon>Eukaryota</taxon>
        <taxon>Metazoa</taxon>
        <taxon>Ecdysozoa</taxon>
        <taxon>Nematoda</taxon>
        <taxon>Chromadorea</taxon>
        <taxon>Rhabditida</taxon>
        <taxon>Rhabditina</taxon>
        <taxon>Rhabditomorpha</taxon>
        <taxon>Rhabditoidea</taxon>
        <taxon>Rhabditidae</taxon>
        <taxon>Mesorhabditinae</taxon>
        <taxon>Mesorhabditis</taxon>
    </lineage>
</organism>
<reference evidence="2" key="1">
    <citation type="submission" date="2024-02" db="UniProtKB">
        <authorList>
            <consortium name="WormBaseParasite"/>
        </authorList>
    </citation>
    <scope>IDENTIFICATION</scope>
</reference>
<dbReference type="AlphaFoldDB" id="A0AAF3EMV8"/>
<proteinExistence type="predicted"/>
<sequence>MAPFVPNRLNNGQMSNDPAALSEAFNELTRLDWELATIHTQVATLILHYETEIKKLKTRLRDGGLDAGDEAEMVNAEEMNTLSNPGGASQLARKILTRLAQGSQEDSAHKNLIAIKSLPASKHL</sequence>